<dbReference type="GO" id="GO:0006508">
    <property type="term" value="P:proteolysis"/>
    <property type="evidence" value="ECO:0007669"/>
    <property type="project" value="UniProtKB-KW"/>
</dbReference>
<dbReference type="Gene3D" id="1.20.58.1480">
    <property type="match status" value="1"/>
</dbReference>
<dbReference type="Proteomes" id="UP000287188">
    <property type="component" value="Unassembled WGS sequence"/>
</dbReference>
<dbReference type="GO" id="GO:0008233">
    <property type="term" value="F:peptidase activity"/>
    <property type="evidence" value="ECO:0007669"/>
    <property type="project" value="UniProtKB-KW"/>
</dbReference>
<organism evidence="2 3">
    <name type="scientific">Dictyobacter kobayashii</name>
    <dbReference type="NCBI Taxonomy" id="2014872"/>
    <lineage>
        <taxon>Bacteria</taxon>
        <taxon>Bacillati</taxon>
        <taxon>Chloroflexota</taxon>
        <taxon>Ktedonobacteria</taxon>
        <taxon>Ktedonobacterales</taxon>
        <taxon>Dictyobacteraceae</taxon>
        <taxon>Dictyobacter</taxon>
    </lineage>
</organism>
<keyword evidence="2" id="KW-0645">Protease</keyword>
<gene>
    <name evidence="2" type="ORF">KDK_11800</name>
</gene>
<reference evidence="3" key="1">
    <citation type="submission" date="2018-12" db="EMBL/GenBank/DDBJ databases">
        <title>Tengunoibacter tsumagoiensis gen. nov., sp. nov., Dictyobacter kobayashii sp. nov., D. alpinus sp. nov., and D. joshuensis sp. nov. and description of Dictyobacteraceae fam. nov. within the order Ktedonobacterales isolated from Tengu-no-mugimeshi.</title>
        <authorList>
            <person name="Wang C.M."/>
            <person name="Zheng Y."/>
            <person name="Sakai Y."/>
            <person name="Toyoda A."/>
            <person name="Minakuchi Y."/>
            <person name="Abe K."/>
            <person name="Yokota A."/>
            <person name="Yabe S."/>
        </authorList>
    </citation>
    <scope>NUCLEOTIDE SEQUENCE [LARGE SCALE GENOMIC DNA]</scope>
    <source>
        <strain evidence="3">Uno11</strain>
    </source>
</reference>
<comment type="caution">
    <text evidence="2">The sequence shown here is derived from an EMBL/GenBank/DDBJ whole genome shotgun (WGS) entry which is preliminary data.</text>
</comment>
<protein>
    <submittedName>
        <fullName evidence="2">ATP-dependent protease</fullName>
    </submittedName>
</protein>
<dbReference type="InterPro" id="IPR003111">
    <property type="entry name" value="Lon_prtase_N"/>
</dbReference>
<dbReference type="InterPro" id="IPR015947">
    <property type="entry name" value="PUA-like_sf"/>
</dbReference>
<dbReference type="PANTHER" id="PTHR46732">
    <property type="entry name" value="ATP-DEPENDENT PROTEASE LA (LON) DOMAIN PROTEIN"/>
    <property type="match status" value="1"/>
</dbReference>
<name>A0A402AE46_9CHLR</name>
<accession>A0A402AE46</accession>
<feature type="domain" description="Lon N-terminal" evidence="1">
    <location>
        <begin position="35"/>
        <end position="228"/>
    </location>
</feature>
<sequence length="247" mass="28793">MDMILTKLPSLRHYKLNQEVAISSPWRIPDMSATAIELPLFPLNVVLFPGTVLPLHIFEPRYRQMVMDCQKEDKPFGVVLVKAGSEFMREEAYEIGTLAEIHNLRSLEDGGYDLMAVGIRRFRIVSQHREKPYLSGLVEPYEDEYEPEENLAHAVQQVRSLFETYLDMLLNSPDESDLHANLPEAPEELSHFIAYFLEIEDAKKQHYLELTSTQQRLNEEITALRREVPFMRQLLFKQPDDDRTMLN</sequence>
<dbReference type="SMART" id="SM00464">
    <property type="entry name" value="LON"/>
    <property type="match status" value="1"/>
</dbReference>
<dbReference type="AlphaFoldDB" id="A0A402AE46"/>
<dbReference type="PANTHER" id="PTHR46732:SF8">
    <property type="entry name" value="ATP-DEPENDENT PROTEASE LA (LON) DOMAIN PROTEIN"/>
    <property type="match status" value="1"/>
</dbReference>
<dbReference type="SUPFAM" id="SSF88697">
    <property type="entry name" value="PUA domain-like"/>
    <property type="match status" value="1"/>
</dbReference>
<dbReference type="Pfam" id="PF02190">
    <property type="entry name" value="LON_substr_bdg"/>
    <property type="match status" value="1"/>
</dbReference>
<dbReference type="EMBL" id="BIFS01000001">
    <property type="protein sequence ID" value="GCE17380.1"/>
    <property type="molecule type" value="Genomic_DNA"/>
</dbReference>
<keyword evidence="2" id="KW-0378">Hydrolase</keyword>
<evidence type="ECO:0000313" key="3">
    <source>
        <dbReference type="Proteomes" id="UP000287188"/>
    </source>
</evidence>
<evidence type="ECO:0000313" key="2">
    <source>
        <dbReference type="EMBL" id="GCE17380.1"/>
    </source>
</evidence>
<dbReference type="OrthoDB" id="9806457at2"/>
<keyword evidence="3" id="KW-1185">Reference proteome</keyword>
<proteinExistence type="predicted"/>
<evidence type="ECO:0000259" key="1">
    <source>
        <dbReference type="PROSITE" id="PS51787"/>
    </source>
</evidence>
<dbReference type="PROSITE" id="PS51787">
    <property type="entry name" value="LON_N"/>
    <property type="match status" value="1"/>
</dbReference>
<dbReference type="InterPro" id="IPR046336">
    <property type="entry name" value="Lon_prtase_N_sf"/>
</dbReference>
<dbReference type="Gene3D" id="2.30.130.40">
    <property type="entry name" value="LON domain-like"/>
    <property type="match status" value="1"/>
</dbReference>